<dbReference type="InterPro" id="IPR012435">
    <property type="entry name" value="TMEM144"/>
</dbReference>
<dbReference type="EMBL" id="WIXE01011188">
    <property type="protein sequence ID" value="KAK5976969.1"/>
    <property type="molecule type" value="Genomic_DNA"/>
</dbReference>
<evidence type="ECO:0000256" key="4">
    <source>
        <dbReference type="ARBA" id="ARBA00022989"/>
    </source>
</evidence>
<comment type="subcellular location">
    <subcellularLocation>
        <location evidence="1">Membrane</location>
        <topology evidence="1">Multi-pass membrane protein</topology>
    </subcellularLocation>
</comment>
<dbReference type="PANTHER" id="PTHR16119">
    <property type="entry name" value="TRANSMEMBRANE PROTEIN 144"/>
    <property type="match status" value="1"/>
</dbReference>
<keyword evidence="5 6" id="KW-0472">Membrane</keyword>
<organism evidence="7 8">
    <name type="scientific">Trichostrongylus colubriformis</name>
    <name type="common">Black scour worm</name>
    <dbReference type="NCBI Taxonomy" id="6319"/>
    <lineage>
        <taxon>Eukaryota</taxon>
        <taxon>Metazoa</taxon>
        <taxon>Ecdysozoa</taxon>
        <taxon>Nematoda</taxon>
        <taxon>Chromadorea</taxon>
        <taxon>Rhabditida</taxon>
        <taxon>Rhabditina</taxon>
        <taxon>Rhabditomorpha</taxon>
        <taxon>Strongyloidea</taxon>
        <taxon>Trichostrongylidae</taxon>
        <taxon>Trichostrongylus</taxon>
    </lineage>
</organism>
<evidence type="ECO:0000256" key="2">
    <source>
        <dbReference type="ARBA" id="ARBA00005731"/>
    </source>
</evidence>
<keyword evidence="3 6" id="KW-0812">Transmembrane</keyword>
<dbReference type="Pfam" id="PF07857">
    <property type="entry name" value="TMEM144"/>
    <property type="match status" value="1"/>
</dbReference>
<dbReference type="PANTHER" id="PTHR16119:SF18">
    <property type="entry name" value="TRANSMEMBRANE PROTEIN 144 HOMOLOG"/>
    <property type="match status" value="1"/>
</dbReference>
<dbReference type="GO" id="GO:0016020">
    <property type="term" value="C:membrane"/>
    <property type="evidence" value="ECO:0007669"/>
    <property type="project" value="UniProtKB-SubCell"/>
</dbReference>
<comment type="similarity">
    <text evidence="2">Belongs to the TMEM144 family.</text>
</comment>
<evidence type="ECO:0000313" key="8">
    <source>
        <dbReference type="Proteomes" id="UP001331761"/>
    </source>
</evidence>
<dbReference type="AlphaFoldDB" id="A0AAN8J1V8"/>
<sequence length="97" mass="10585">MSATNSTLPPTEANTAGFVAFGYVALLISCTSFGTMFTPLKRRDTKDGFFVQWVECSVVLVAGFFINVIRGFPQFEWIAAIGGILYATGKCKTNNFL</sequence>
<feature type="transmembrane region" description="Helical" evidence="6">
    <location>
        <begin position="49"/>
        <end position="69"/>
    </location>
</feature>
<evidence type="ECO:0000256" key="5">
    <source>
        <dbReference type="ARBA" id="ARBA00023136"/>
    </source>
</evidence>
<protein>
    <submittedName>
        <fullName evidence="7">Uncharacterized protein</fullName>
    </submittedName>
</protein>
<comment type="caution">
    <text evidence="7">The sequence shown here is derived from an EMBL/GenBank/DDBJ whole genome shotgun (WGS) entry which is preliminary data.</text>
</comment>
<evidence type="ECO:0000256" key="3">
    <source>
        <dbReference type="ARBA" id="ARBA00022692"/>
    </source>
</evidence>
<dbReference type="Proteomes" id="UP001331761">
    <property type="component" value="Unassembled WGS sequence"/>
</dbReference>
<keyword evidence="4 6" id="KW-1133">Transmembrane helix</keyword>
<dbReference type="GO" id="GO:0015144">
    <property type="term" value="F:carbohydrate transmembrane transporter activity"/>
    <property type="evidence" value="ECO:0007669"/>
    <property type="project" value="InterPro"/>
</dbReference>
<name>A0AAN8J1V8_TRICO</name>
<evidence type="ECO:0000256" key="6">
    <source>
        <dbReference type="SAM" id="Phobius"/>
    </source>
</evidence>
<gene>
    <name evidence="7" type="ORF">GCK32_021231</name>
</gene>
<reference evidence="7 8" key="1">
    <citation type="submission" date="2019-10" db="EMBL/GenBank/DDBJ databases">
        <title>Assembly and Annotation for the nematode Trichostrongylus colubriformis.</title>
        <authorList>
            <person name="Martin J."/>
        </authorList>
    </citation>
    <scope>NUCLEOTIDE SEQUENCE [LARGE SCALE GENOMIC DNA]</scope>
    <source>
        <strain evidence="7">G859</strain>
        <tissue evidence="7">Whole worm</tissue>
    </source>
</reference>
<evidence type="ECO:0000313" key="7">
    <source>
        <dbReference type="EMBL" id="KAK5976969.1"/>
    </source>
</evidence>
<accession>A0AAN8J1V8</accession>
<keyword evidence="8" id="KW-1185">Reference proteome</keyword>
<proteinExistence type="inferred from homology"/>
<evidence type="ECO:0000256" key="1">
    <source>
        <dbReference type="ARBA" id="ARBA00004141"/>
    </source>
</evidence>
<feature type="transmembrane region" description="Helical" evidence="6">
    <location>
        <begin position="16"/>
        <end position="37"/>
    </location>
</feature>
<dbReference type="InterPro" id="IPR010651">
    <property type="entry name" value="Sugar_transport"/>
</dbReference>